<dbReference type="GO" id="GO:0008504">
    <property type="term" value="F:monoamine transmembrane transporter activity"/>
    <property type="evidence" value="ECO:0007669"/>
    <property type="project" value="UniProtKB-ARBA"/>
</dbReference>
<dbReference type="PANTHER" id="PTHR11616">
    <property type="entry name" value="SODIUM/CHLORIDE DEPENDENT TRANSPORTER"/>
    <property type="match status" value="1"/>
</dbReference>
<keyword evidence="5 13" id="KW-0479">Metal-binding</keyword>
<feature type="binding site" evidence="13">
    <location>
        <position position="55"/>
    </location>
    <ligand>
        <name>Na(+)</name>
        <dbReference type="ChEBI" id="CHEBI:29101"/>
        <label>1</label>
    </ligand>
</feature>
<name>A0A0R3TUX6_RODNA</name>
<evidence type="ECO:0000256" key="4">
    <source>
        <dbReference type="ARBA" id="ARBA00022692"/>
    </source>
</evidence>
<keyword evidence="8 14" id="KW-1133">Transmembrane helix</keyword>
<reference evidence="17" key="1">
    <citation type="submission" date="2017-02" db="UniProtKB">
        <authorList>
            <consortium name="WormBaseParasite"/>
        </authorList>
    </citation>
    <scope>IDENTIFICATION</scope>
</reference>
<evidence type="ECO:0000256" key="14">
    <source>
        <dbReference type="SAM" id="Phobius"/>
    </source>
</evidence>
<dbReference type="STRING" id="102285.A0A0R3TUX6"/>
<dbReference type="GO" id="GO:0046872">
    <property type="term" value="F:metal ion binding"/>
    <property type="evidence" value="ECO:0007669"/>
    <property type="project" value="UniProtKB-KW"/>
</dbReference>
<evidence type="ECO:0000256" key="1">
    <source>
        <dbReference type="ARBA" id="ARBA00004651"/>
    </source>
</evidence>
<keyword evidence="3" id="KW-1003">Cell membrane</keyword>
<sequence length="70" mass="7891">MTRSKQEIEIESESGADLPKGEIMAIDPEMEGRGKWKRNIDFLFACLGFSVGFGNVWRFPYLCFKNGGGK</sequence>
<feature type="binding site" evidence="13">
    <location>
        <position position="51"/>
    </location>
    <ligand>
        <name>Na(+)</name>
        <dbReference type="ChEBI" id="CHEBI:29101"/>
        <label>1</label>
    </ligand>
</feature>
<gene>
    <name evidence="15" type="ORF">HNAJ_LOCUS11579</name>
</gene>
<evidence type="ECO:0000256" key="11">
    <source>
        <dbReference type="ARBA" id="ARBA00023157"/>
    </source>
</evidence>
<evidence type="ECO:0000313" key="17">
    <source>
        <dbReference type="WBParaSite" id="HNAJ_0001158901-mRNA-1"/>
    </source>
</evidence>
<evidence type="ECO:0000256" key="10">
    <source>
        <dbReference type="ARBA" id="ARBA00023136"/>
    </source>
</evidence>
<dbReference type="PROSITE" id="PS50267">
    <property type="entry name" value="NA_NEUROTRAN_SYMP_3"/>
    <property type="match status" value="1"/>
</dbReference>
<evidence type="ECO:0000256" key="2">
    <source>
        <dbReference type="ARBA" id="ARBA00022448"/>
    </source>
</evidence>
<keyword evidence="9 13" id="KW-0915">Sodium</keyword>
<organism evidence="17">
    <name type="scientific">Rodentolepis nana</name>
    <name type="common">Dwarf tapeworm</name>
    <name type="synonym">Hymenolepis nana</name>
    <dbReference type="NCBI Taxonomy" id="102285"/>
    <lineage>
        <taxon>Eukaryota</taxon>
        <taxon>Metazoa</taxon>
        <taxon>Spiralia</taxon>
        <taxon>Lophotrochozoa</taxon>
        <taxon>Platyhelminthes</taxon>
        <taxon>Cestoda</taxon>
        <taxon>Eucestoda</taxon>
        <taxon>Cyclophyllidea</taxon>
        <taxon>Hymenolepididae</taxon>
        <taxon>Rodentolepis</taxon>
    </lineage>
</organism>
<dbReference type="PANTHER" id="PTHR11616:SF320">
    <property type="entry name" value="SODIUM-DEPENDENT NORADRENALINE TRANSPORTER"/>
    <property type="match status" value="1"/>
</dbReference>
<keyword evidence="12" id="KW-0325">Glycoprotein</keyword>
<dbReference type="GO" id="GO:0005886">
    <property type="term" value="C:plasma membrane"/>
    <property type="evidence" value="ECO:0007669"/>
    <property type="project" value="UniProtKB-SubCell"/>
</dbReference>
<evidence type="ECO:0000313" key="16">
    <source>
        <dbReference type="Proteomes" id="UP000278807"/>
    </source>
</evidence>
<evidence type="ECO:0000256" key="6">
    <source>
        <dbReference type="ARBA" id="ARBA00022775"/>
    </source>
</evidence>
<evidence type="ECO:0000256" key="13">
    <source>
        <dbReference type="PIRSR" id="PIRSR600175-1"/>
    </source>
</evidence>
<dbReference type="InterPro" id="IPR000175">
    <property type="entry name" value="Na/ntran_symport"/>
</dbReference>
<comment type="subcellular location">
    <subcellularLocation>
        <location evidence="1">Cell membrane</location>
        <topology evidence="1">Multi-pass membrane protein</topology>
    </subcellularLocation>
</comment>
<dbReference type="GO" id="GO:0006865">
    <property type="term" value="P:amino acid transport"/>
    <property type="evidence" value="ECO:0007669"/>
    <property type="project" value="TreeGrafter"/>
</dbReference>
<protein>
    <submittedName>
        <fullName evidence="17">Transporter</fullName>
    </submittedName>
</protein>
<keyword evidence="7" id="KW-0769">Symport</keyword>
<evidence type="ECO:0000256" key="5">
    <source>
        <dbReference type="ARBA" id="ARBA00022723"/>
    </source>
</evidence>
<keyword evidence="2" id="KW-0813">Transport</keyword>
<evidence type="ECO:0000256" key="9">
    <source>
        <dbReference type="ARBA" id="ARBA00023053"/>
    </source>
</evidence>
<dbReference type="Pfam" id="PF00209">
    <property type="entry name" value="SNF"/>
    <property type="match status" value="1"/>
</dbReference>
<dbReference type="OrthoDB" id="6581954at2759"/>
<keyword evidence="10 14" id="KW-0472">Membrane</keyword>
<proteinExistence type="predicted"/>
<feature type="binding site" evidence="13">
    <location>
        <position position="48"/>
    </location>
    <ligand>
        <name>Na(+)</name>
        <dbReference type="ChEBI" id="CHEBI:29101"/>
        <label>1</label>
    </ligand>
</feature>
<evidence type="ECO:0000256" key="3">
    <source>
        <dbReference type="ARBA" id="ARBA00022475"/>
    </source>
</evidence>
<evidence type="ECO:0000313" key="15">
    <source>
        <dbReference type="EMBL" id="VDO10775.1"/>
    </source>
</evidence>
<keyword evidence="6" id="KW-0532">Neurotransmitter transport</keyword>
<accession>A0A0R3TUX6</accession>
<dbReference type="WBParaSite" id="HNAJ_0001158901-mRNA-1">
    <property type="protein sequence ID" value="HNAJ_0001158901-mRNA-1"/>
    <property type="gene ID" value="HNAJ_0001158901"/>
</dbReference>
<keyword evidence="16" id="KW-1185">Reference proteome</keyword>
<keyword evidence="11" id="KW-1015">Disulfide bond</keyword>
<feature type="transmembrane region" description="Helical" evidence="14">
    <location>
        <begin position="40"/>
        <end position="57"/>
    </location>
</feature>
<keyword evidence="4 14" id="KW-0812">Transmembrane</keyword>
<dbReference type="Proteomes" id="UP000278807">
    <property type="component" value="Unassembled WGS sequence"/>
</dbReference>
<evidence type="ECO:0000256" key="12">
    <source>
        <dbReference type="ARBA" id="ARBA00023180"/>
    </source>
</evidence>
<dbReference type="EMBL" id="UZAE01013652">
    <property type="protein sequence ID" value="VDO10775.1"/>
    <property type="molecule type" value="Genomic_DNA"/>
</dbReference>
<dbReference type="GO" id="GO:0015378">
    <property type="term" value="F:sodium:chloride symporter activity"/>
    <property type="evidence" value="ECO:0007669"/>
    <property type="project" value="UniProtKB-ARBA"/>
</dbReference>
<dbReference type="GO" id="GO:0090493">
    <property type="term" value="P:catecholamine uptake"/>
    <property type="evidence" value="ECO:0007669"/>
    <property type="project" value="UniProtKB-ARBA"/>
</dbReference>
<dbReference type="AlphaFoldDB" id="A0A0R3TUX6"/>
<dbReference type="SUPFAM" id="SSF161070">
    <property type="entry name" value="SNF-like"/>
    <property type="match status" value="1"/>
</dbReference>
<dbReference type="GO" id="GO:0006836">
    <property type="term" value="P:neurotransmitter transport"/>
    <property type="evidence" value="ECO:0007669"/>
    <property type="project" value="UniProtKB-KW"/>
</dbReference>
<evidence type="ECO:0000256" key="8">
    <source>
        <dbReference type="ARBA" id="ARBA00022989"/>
    </source>
</evidence>
<dbReference type="InterPro" id="IPR037272">
    <property type="entry name" value="SNS_sf"/>
</dbReference>
<evidence type="ECO:0000256" key="7">
    <source>
        <dbReference type="ARBA" id="ARBA00022847"/>
    </source>
</evidence>
<reference evidence="15 16" key="2">
    <citation type="submission" date="2018-11" db="EMBL/GenBank/DDBJ databases">
        <authorList>
            <consortium name="Pathogen Informatics"/>
        </authorList>
    </citation>
    <scope>NUCLEOTIDE SEQUENCE [LARGE SCALE GENOMIC DNA]</scope>
</reference>